<dbReference type="EMBL" id="BEYU01000022">
    <property type="protein sequence ID" value="GBG26603.1"/>
    <property type="molecule type" value="Genomic_DNA"/>
</dbReference>
<sequence>MRPVRPPNDANGGHQEAGQQSANGQAHPTGASSLFSAQFYTAQAEVEDQHDPDTQQGLVAPLAPDVMEFVNQLQEATNIDVTDSTVPETVSEEEPDIQIPDIQEISSFCEQCHHIAVHGPTEAQEAAFVQNLTLNNAPLSNFCCFLTWLEKVFPTYFS</sequence>
<proteinExistence type="predicted"/>
<dbReference type="InParanoid" id="A0A2R5GDA1"/>
<dbReference type="Proteomes" id="UP000241890">
    <property type="component" value="Unassembled WGS sequence"/>
</dbReference>
<dbReference type="AlphaFoldDB" id="A0A2R5GDA1"/>
<gene>
    <name evidence="2" type="ORF">FCC1311_028242</name>
</gene>
<comment type="caution">
    <text evidence="2">The sequence shown here is derived from an EMBL/GenBank/DDBJ whole genome shotgun (WGS) entry which is preliminary data.</text>
</comment>
<reference evidence="2 3" key="1">
    <citation type="submission" date="2017-12" db="EMBL/GenBank/DDBJ databases">
        <title>Sequencing, de novo assembly and annotation of complete genome of a new Thraustochytrid species, strain FCC1311.</title>
        <authorList>
            <person name="Sedici K."/>
            <person name="Godart F."/>
            <person name="Aiese Cigliano R."/>
            <person name="Sanseverino W."/>
            <person name="Barakat M."/>
            <person name="Ortet P."/>
            <person name="Marechal E."/>
            <person name="Cagnac O."/>
            <person name="Amato A."/>
        </authorList>
    </citation>
    <scope>NUCLEOTIDE SEQUENCE [LARGE SCALE GENOMIC DNA]</scope>
</reference>
<evidence type="ECO:0000313" key="2">
    <source>
        <dbReference type="EMBL" id="GBG26603.1"/>
    </source>
</evidence>
<name>A0A2R5GDA1_9STRA</name>
<accession>A0A2R5GDA1</accession>
<feature type="region of interest" description="Disordered" evidence="1">
    <location>
        <begin position="1"/>
        <end position="34"/>
    </location>
</feature>
<feature type="compositionally biased region" description="Polar residues" evidence="1">
    <location>
        <begin position="17"/>
        <end position="34"/>
    </location>
</feature>
<keyword evidence="3" id="KW-1185">Reference proteome</keyword>
<evidence type="ECO:0000313" key="3">
    <source>
        <dbReference type="Proteomes" id="UP000241890"/>
    </source>
</evidence>
<organism evidence="2 3">
    <name type="scientific">Hondaea fermentalgiana</name>
    <dbReference type="NCBI Taxonomy" id="2315210"/>
    <lineage>
        <taxon>Eukaryota</taxon>
        <taxon>Sar</taxon>
        <taxon>Stramenopiles</taxon>
        <taxon>Bigyra</taxon>
        <taxon>Labyrinthulomycetes</taxon>
        <taxon>Thraustochytrida</taxon>
        <taxon>Thraustochytriidae</taxon>
        <taxon>Hondaea</taxon>
    </lineage>
</organism>
<evidence type="ECO:0000256" key="1">
    <source>
        <dbReference type="SAM" id="MobiDB-lite"/>
    </source>
</evidence>
<protein>
    <submittedName>
        <fullName evidence="2">Uncharacterized protein</fullName>
    </submittedName>
</protein>